<feature type="transmembrane region" description="Helical" evidence="1">
    <location>
        <begin position="259"/>
        <end position="280"/>
    </location>
</feature>
<keyword evidence="3" id="KW-1185">Reference proteome</keyword>
<organism evidence="2 3">
    <name type="scientific">Spiroplasma platyhelix PALS-1</name>
    <dbReference type="NCBI Taxonomy" id="1276218"/>
    <lineage>
        <taxon>Bacteria</taxon>
        <taxon>Bacillati</taxon>
        <taxon>Mycoplasmatota</taxon>
        <taxon>Mollicutes</taxon>
        <taxon>Entomoplasmatales</taxon>
        <taxon>Spiroplasmataceae</taxon>
        <taxon>Spiroplasma</taxon>
    </lineage>
</organism>
<evidence type="ECO:0000256" key="1">
    <source>
        <dbReference type="SAM" id="Phobius"/>
    </source>
</evidence>
<evidence type="ECO:0008006" key="4">
    <source>
        <dbReference type="Google" id="ProtNLM"/>
    </source>
</evidence>
<evidence type="ECO:0000313" key="3">
    <source>
        <dbReference type="Proteomes" id="UP000584587"/>
    </source>
</evidence>
<keyword evidence="1" id="KW-0812">Transmembrane</keyword>
<feature type="transmembrane region" description="Helical" evidence="1">
    <location>
        <begin position="161"/>
        <end position="184"/>
    </location>
</feature>
<keyword evidence="1" id="KW-0472">Membrane</keyword>
<evidence type="ECO:0000313" key="2">
    <source>
        <dbReference type="EMBL" id="NKE38521.1"/>
    </source>
</evidence>
<reference evidence="2 3" key="1">
    <citation type="submission" date="2020-04" db="EMBL/GenBank/DDBJ databases">
        <title>Complete genome sequence of Spiroplasma platyhelix ATCC 51748, an insect isolate.</title>
        <authorList>
            <person name="Green E.A."/>
            <person name="Klassen J.L."/>
        </authorList>
    </citation>
    <scope>NUCLEOTIDE SEQUENCE [LARGE SCALE GENOMIC DNA]</scope>
    <source>
        <strain evidence="2 3">PALS-1</strain>
    </source>
</reference>
<keyword evidence="1" id="KW-1133">Transmembrane helix</keyword>
<sequence length="282" mass="31487">MKKGLSIFSALILTGTATTLLTTNVQTHQNKINQSNSESDIDWSLLKNINNDYFKNFKETHKAEVTNFSARNIDEIIAYAQKKANEYIQLFQNQNFDLNQIIEYLSTENSNFKENYHKSLQNQSNIINNQISSTTNVTTFSDAQDFAKLETFVKNLRIEKAIFTTITATSAIAAAGFWAAAWWFGISIPWAIACTTISTVSGGITTALNGALVEYDKELSKIDKAIIWGSMIYYLGHIFYKFAYITLIAGATTVTATSWAFPAVLALVPVISTISTWISVYK</sequence>
<feature type="transmembrane region" description="Helical" evidence="1">
    <location>
        <begin position="190"/>
        <end position="213"/>
    </location>
</feature>
<comment type="caution">
    <text evidence="2">The sequence shown here is derived from an EMBL/GenBank/DDBJ whole genome shotgun (WGS) entry which is preliminary data.</text>
</comment>
<proteinExistence type="predicted"/>
<accession>A0A846TWV0</accession>
<gene>
    <name evidence="2" type="ORF">HER12_01980</name>
</gene>
<name>A0A846TWV0_9MOLU</name>
<dbReference type="RefSeq" id="WP_168105003.1">
    <property type="nucleotide sequence ID" value="NZ_CP051215.1"/>
</dbReference>
<dbReference type="Proteomes" id="UP000584587">
    <property type="component" value="Unassembled WGS sequence"/>
</dbReference>
<feature type="transmembrane region" description="Helical" evidence="1">
    <location>
        <begin position="225"/>
        <end position="247"/>
    </location>
</feature>
<dbReference type="AlphaFoldDB" id="A0A846TWV0"/>
<dbReference type="EMBL" id="JAAVVK010000002">
    <property type="protein sequence ID" value="NKE38521.1"/>
    <property type="molecule type" value="Genomic_DNA"/>
</dbReference>
<protein>
    <recommendedName>
        <fullName evidence="4">Transmembrane protein</fullName>
    </recommendedName>
</protein>